<dbReference type="GO" id="GO:0036380">
    <property type="term" value="F:UDP-N-acetylglucosamine-undecaprenyl-phosphate N-acetylglucosaminephosphotransferase activity"/>
    <property type="evidence" value="ECO:0007669"/>
    <property type="project" value="UniProtKB-EC"/>
</dbReference>
<reference evidence="10 11" key="1">
    <citation type="submission" date="2019-02" db="EMBL/GenBank/DDBJ databases">
        <title>Deep-cultivation of Planctomycetes and their phenomic and genomic characterization uncovers novel biology.</title>
        <authorList>
            <person name="Wiegand S."/>
            <person name="Jogler M."/>
            <person name="Boedeker C."/>
            <person name="Pinto D."/>
            <person name="Vollmers J."/>
            <person name="Rivas-Marin E."/>
            <person name="Kohn T."/>
            <person name="Peeters S.H."/>
            <person name="Heuer A."/>
            <person name="Rast P."/>
            <person name="Oberbeckmann S."/>
            <person name="Bunk B."/>
            <person name="Jeske O."/>
            <person name="Meyerdierks A."/>
            <person name="Storesund J.E."/>
            <person name="Kallscheuer N."/>
            <person name="Luecker S."/>
            <person name="Lage O.M."/>
            <person name="Pohl T."/>
            <person name="Merkel B.J."/>
            <person name="Hornburger P."/>
            <person name="Mueller R.-W."/>
            <person name="Bruemmer F."/>
            <person name="Labrenz M."/>
            <person name="Spormann A.M."/>
            <person name="Op Den Camp H."/>
            <person name="Overmann J."/>
            <person name="Amann R."/>
            <person name="Jetten M.S.M."/>
            <person name="Mascher T."/>
            <person name="Medema M.H."/>
            <person name="Devos D.P."/>
            <person name="Kaster A.-K."/>
            <person name="Ovreas L."/>
            <person name="Rohde M."/>
            <person name="Galperin M.Y."/>
            <person name="Jogler C."/>
        </authorList>
    </citation>
    <scope>NUCLEOTIDE SEQUENCE [LARGE SCALE GENOMIC DNA]</scope>
    <source>
        <strain evidence="10 11">Pan54</strain>
    </source>
</reference>
<dbReference type="PANTHER" id="PTHR22926:SF3">
    <property type="entry name" value="UNDECAPRENYL-PHOSPHATE ALPHA-N-ACETYLGLUCOSAMINYL 1-PHOSPHATE TRANSFERASE"/>
    <property type="match status" value="1"/>
</dbReference>
<dbReference type="GO" id="GO:0009103">
    <property type="term" value="P:lipopolysaccharide biosynthetic process"/>
    <property type="evidence" value="ECO:0007669"/>
    <property type="project" value="TreeGrafter"/>
</dbReference>
<dbReference type="Pfam" id="PF00953">
    <property type="entry name" value="Glycos_transf_4"/>
    <property type="match status" value="1"/>
</dbReference>
<dbReference type="GO" id="GO:0071555">
    <property type="term" value="P:cell wall organization"/>
    <property type="evidence" value="ECO:0007669"/>
    <property type="project" value="TreeGrafter"/>
</dbReference>
<feature type="transmembrane region" description="Helical" evidence="9">
    <location>
        <begin position="130"/>
        <end position="152"/>
    </location>
</feature>
<keyword evidence="4 9" id="KW-0812">Transmembrane</keyword>
<dbReference type="InterPro" id="IPR000715">
    <property type="entry name" value="Glycosyl_transferase_4"/>
</dbReference>
<keyword evidence="7" id="KW-0479">Metal-binding</keyword>
<feature type="transmembrane region" description="Helical" evidence="9">
    <location>
        <begin position="267"/>
        <end position="286"/>
    </location>
</feature>
<feature type="transmembrane region" description="Helical" evidence="9">
    <location>
        <begin position="6"/>
        <end position="22"/>
    </location>
</feature>
<accession>A0A5C5XDC9</accession>
<name>A0A5C5XDC9_9PLAN</name>
<evidence type="ECO:0000256" key="3">
    <source>
        <dbReference type="ARBA" id="ARBA00022679"/>
    </source>
</evidence>
<evidence type="ECO:0000256" key="2">
    <source>
        <dbReference type="ARBA" id="ARBA00022475"/>
    </source>
</evidence>
<dbReference type="EC" id="2.7.8.33" evidence="10"/>
<feature type="transmembrane region" description="Helical" evidence="9">
    <location>
        <begin position="343"/>
        <end position="363"/>
    </location>
</feature>
<dbReference type="Proteomes" id="UP000316095">
    <property type="component" value="Unassembled WGS sequence"/>
</dbReference>
<feature type="binding site" evidence="7">
    <location>
        <position position="173"/>
    </location>
    <ligand>
        <name>Mg(2+)</name>
        <dbReference type="ChEBI" id="CHEBI:18420"/>
    </ligand>
</feature>
<dbReference type="CDD" id="cd06853">
    <property type="entry name" value="GT_WecA_like"/>
    <property type="match status" value="1"/>
</dbReference>
<comment type="caution">
    <text evidence="10">The sequence shown here is derived from an EMBL/GenBank/DDBJ whole genome shotgun (WGS) entry which is preliminary data.</text>
</comment>
<protein>
    <submittedName>
        <fullName evidence="10">WecA-like glycosyltransferase</fullName>
        <ecNumber evidence="10">2.7.8.33</ecNumber>
    </submittedName>
</protein>
<keyword evidence="3 10" id="KW-0808">Transferase</keyword>
<feature type="transmembrane region" description="Helical" evidence="9">
    <location>
        <begin position="182"/>
        <end position="200"/>
    </location>
</feature>
<evidence type="ECO:0000256" key="6">
    <source>
        <dbReference type="ARBA" id="ARBA00023136"/>
    </source>
</evidence>
<dbReference type="GO" id="GO:0044038">
    <property type="term" value="P:cell wall macromolecule biosynthetic process"/>
    <property type="evidence" value="ECO:0007669"/>
    <property type="project" value="TreeGrafter"/>
</dbReference>
<evidence type="ECO:0000256" key="1">
    <source>
        <dbReference type="ARBA" id="ARBA00004651"/>
    </source>
</evidence>
<dbReference type="EMBL" id="SJPG01000001">
    <property type="protein sequence ID" value="TWT60391.1"/>
    <property type="molecule type" value="Genomic_DNA"/>
</dbReference>
<keyword evidence="2" id="KW-1003">Cell membrane</keyword>
<feature type="transmembrane region" description="Helical" evidence="9">
    <location>
        <begin position="315"/>
        <end position="337"/>
    </location>
</feature>
<evidence type="ECO:0000256" key="9">
    <source>
        <dbReference type="SAM" id="Phobius"/>
    </source>
</evidence>
<evidence type="ECO:0000256" key="7">
    <source>
        <dbReference type="PIRSR" id="PIRSR600715-1"/>
    </source>
</evidence>
<feature type="binding site" evidence="7">
    <location>
        <position position="236"/>
    </location>
    <ligand>
        <name>Mg(2+)</name>
        <dbReference type="ChEBI" id="CHEBI:18420"/>
    </ligand>
</feature>
<dbReference type="GO" id="GO:0005886">
    <property type="term" value="C:plasma membrane"/>
    <property type="evidence" value="ECO:0007669"/>
    <property type="project" value="UniProtKB-SubCell"/>
</dbReference>
<sequence length="395" mass="43064">MGVLWFTLGCVIPAFLVSLIVTRQMIKWAPNLGLVDQPAERKVHVTPTPLGGGVGIVCGVIIPLACAHLVIWAISHGYLPQSLIPGDLKLHLPGALYRAPQMWGILTAGLVLSIVGLVDDVHPVSWKFRLMIQFMVAIAVICADVHATVFVFYTPVGWIVTIFWLVLLINSLNFLDNMDGLTAGISLIAALMFAIIMLSQTSEPRWLVAGMLLVIVGSCAGFLIWNWTPAKIFMGDAGSTFLGLMLGCLTVLGTFYDEASSDTHVMLAPLCVLAVPLYDFISVMVIRIKRGLSPIAPDKNHFSHRLVDLGLSRKNAVLTIYLCTLTTGIAALLLYRLPGWGSAWMVIAMTVCILMIISILETAGRRAARARQKEHRTELQIASQSEGPVDLQDQK</sequence>
<dbReference type="GO" id="GO:0046872">
    <property type="term" value="F:metal ion binding"/>
    <property type="evidence" value="ECO:0007669"/>
    <property type="project" value="UniProtKB-KW"/>
</dbReference>
<feature type="transmembrane region" description="Helical" evidence="9">
    <location>
        <begin position="158"/>
        <end position="175"/>
    </location>
</feature>
<organism evidence="10 11">
    <name type="scientific">Rubinisphaera italica</name>
    <dbReference type="NCBI Taxonomy" id="2527969"/>
    <lineage>
        <taxon>Bacteria</taxon>
        <taxon>Pseudomonadati</taxon>
        <taxon>Planctomycetota</taxon>
        <taxon>Planctomycetia</taxon>
        <taxon>Planctomycetales</taxon>
        <taxon>Planctomycetaceae</taxon>
        <taxon>Rubinisphaera</taxon>
    </lineage>
</organism>
<feature type="transmembrane region" description="Helical" evidence="9">
    <location>
        <begin position="206"/>
        <end position="225"/>
    </location>
</feature>
<keyword evidence="7" id="KW-0460">Magnesium</keyword>
<feature type="transmembrane region" description="Helical" evidence="9">
    <location>
        <begin position="50"/>
        <end position="75"/>
    </location>
</feature>
<keyword evidence="5 9" id="KW-1133">Transmembrane helix</keyword>
<evidence type="ECO:0000313" key="11">
    <source>
        <dbReference type="Proteomes" id="UP000316095"/>
    </source>
</evidence>
<feature type="region of interest" description="Disordered" evidence="8">
    <location>
        <begin position="376"/>
        <end position="395"/>
    </location>
</feature>
<feature type="transmembrane region" description="Helical" evidence="9">
    <location>
        <begin position="95"/>
        <end position="118"/>
    </location>
</feature>
<proteinExistence type="predicted"/>
<keyword evidence="11" id="KW-1185">Reference proteome</keyword>
<keyword evidence="6 9" id="KW-0472">Membrane</keyword>
<dbReference type="AlphaFoldDB" id="A0A5C5XDC9"/>
<gene>
    <name evidence="10" type="ORF">Pan54_11050</name>
</gene>
<dbReference type="PANTHER" id="PTHR22926">
    <property type="entry name" value="PHOSPHO-N-ACETYLMURAMOYL-PENTAPEPTIDE-TRANSFERASE"/>
    <property type="match status" value="1"/>
</dbReference>
<evidence type="ECO:0000256" key="4">
    <source>
        <dbReference type="ARBA" id="ARBA00022692"/>
    </source>
</evidence>
<evidence type="ECO:0000256" key="8">
    <source>
        <dbReference type="SAM" id="MobiDB-lite"/>
    </source>
</evidence>
<evidence type="ECO:0000256" key="5">
    <source>
        <dbReference type="ARBA" id="ARBA00022989"/>
    </source>
</evidence>
<comment type="cofactor">
    <cofactor evidence="7">
        <name>Mg(2+)</name>
        <dbReference type="ChEBI" id="CHEBI:18420"/>
    </cofactor>
</comment>
<evidence type="ECO:0000313" key="10">
    <source>
        <dbReference type="EMBL" id="TWT60391.1"/>
    </source>
</evidence>
<comment type="subcellular location">
    <subcellularLocation>
        <location evidence="1">Cell membrane</location>
        <topology evidence="1">Multi-pass membrane protein</topology>
    </subcellularLocation>
</comment>
<feature type="transmembrane region" description="Helical" evidence="9">
    <location>
        <begin position="237"/>
        <end position="255"/>
    </location>
</feature>